<dbReference type="AlphaFoldDB" id="A0A9W9X9F2"/>
<reference evidence="1" key="2">
    <citation type="journal article" date="2023" name="IMA Fungus">
        <title>Comparative genomic study of the Penicillium genus elucidates a diverse pangenome and 15 lateral gene transfer events.</title>
        <authorList>
            <person name="Petersen C."/>
            <person name="Sorensen T."/>
            <person name="Nielsen M.R."/>
            <person name="Sondergaard T.E."/>
            <person name="Sorensen J.L."/>
            <person name="Fitzpatrick D.A."/>
            <person name="Frisvad J.C."/>
            <person name="Nielsen K.L."/>
        </authorList>
    </citation>
    <scope>NUCLEOTIDE SEQUENCE</scope>
    <source>
        <strain evidence="1">IBT 17660</strain>
    </source>
</reference>
<dbReference type="Proteomes" id="UP001147760">
    <property type="component" value="Unassembled WGS sequence"/>
</dbReference>
<reference evidence="1" key="1">
    <citation type="submission" date="2022-12" db="EMBL/GenBank/DDBJ databases">
        <authorList>
            <person name="Petersen C."/>
        </authorList>
    </citation>
    <scope>NUCLEOTIDE SEQUENCE</scope>
    <source>
        <strain evidence="1">IBT 17660</strain>
    </source>
</reference>
<name>A0A9W9X9F2_9EURO</name>
<proteinExistence type="predicted"/>
<keyword evidence="2" id="KW-1185">Reference proteome</keyword>
<sequence length="125" mass="13353">MLIEPAGETEFTSDGVHVISNSPARAKPIEIVKECEADQVMTGYVNGSCAIVTCCVGRVMVPLSCVAIAAVISANCWDDTCGRTASYSPCVDDGARHAIWPAWVRQLDWKSPGDLSAVCGWRPLP</sequence>
<dbReference type="EMBL" id="JAPWDO010000001">
    <property type="protein sequence ID" value="KAJ5486903.1"/>
    <property type="molecule type" value="Genomic_DNA"/>
</dbReference>
<evidence type="ECO:0000313" key="1">
    <source>
        <dbReference type="EMBL" id="KAJ5486903.1"/>
    </source>
</evidence>
<evidence type="ECO:0000313" key="2">
    <source>
        <dbReference type="Proteomes" id="UP001147760"/>
    </source>
</evidence>
<gene>
    <name evidence="1" type="ORF">N7530_001203</name>
</gene>
<comment type="caution">
    <text evidence="1">The sequence shown here is derived from an EMBL/GenBank/DDBJ whole genome shotgun (WGS) entry which is preliminary data.</text>
</comment>
<accession>A0A9W9X9F2</accession>
<organism evidence="1 2">
    <name type="scientific">Penicillium desertorum</name>
    <dbReference type="NCBI Taxonomy" id="1303715"/>
    <lineage>
        <taxon>Eukaryota</taxon>
        <taxon>Fungi</taxon>
        <taxon>Dikarya</taxon>
        <taxon>Ascomycota</taxon>
        <taxon>Pezizomycotina</taxon>
        <taxon>Eurotiomycetes</taxon>
        <taxon>Eurotiomycetidae</taxon>
        <taxon>Eurotiales</taxon>
        <taxon>Aspergillaceae</taxon>
        <taxon>Penicillium</taxon>
    </lineage>
</organism>
<protein>
    <submittedName>
        <fullName evidence="1">Uncharacterized protein</fullName>
    </submittedName>
</protein>